<name>A0ACD5Z9H7_AVESA</name>
<dbReference type="Proteomes" id="UP001732700">
    <property type="component" value="Chromosome 6C"/>
</dbReference>
<accession>A0ACD5Z9H7</accession>
<reference evidence="1" key="2">
    <citation type="submission" date="2025-09" db="UniProtKB">
        <authorList>
            <consortium name="EnsemblPlants"/>
        </authorList>
    </citation>
    <scope>IDENTIFICATION</scope>
</reference>
<organism evidence="1 2">
    <name type="scientific">Avena sativa</name>
    <name type="common">Oat</name>
    <dbReference type="NCBI Taxonomy" id="4498"/>
    <lineage>
        <taxon>Eukaryota</taxon>
        <taxon>Viridiplantae</taxon>
        <taxon>Streptophyta</taxon>
        <taxon>Embryophyta</taxon>
        <taxon>Tracheophyta</taxon>
        <taxon>Spermatophyta</taxon>
        <taxon>Magnoliopsida</taxon>
        <taxon>Liliopsida</taxon>
        <taxon>Poales</taxon>
        <taxon>Poaceae</taxon>
        <taxon>BOP clade</taxon>
        <taxon>Pooideae</taxon>
        <taxon>Poodae</taxon>
        <taxon>Poeae</taxon>
        <taxon>Poeae Chloroplast Group 1 (Aveneae type)</taxon>
        <taxon>Aveninae</taxon>
        <taxon>Avena</taxon>
    </lineage>
</organism>
<dbReference type="EnsemblPlants" id="AVESA.00010b.r2.6CG1118860.1">
    <property type="protein sequence ID" value="AVESA.00010b.r2.6CG1118860.1.CDS"/>
    <property type="gene ID" value="AVESA.00010b.r2.6CG1118860"/>
</dbReference>
<protein>
    <submittedName>
        <fullName evidence="1">Uncharacterized protein</fullName>
    </submittedName>
</protein>
<proteinExistence type="predicted"/>
<evidence type="ECO:0000313" key="1">
    <source>
        <dbReference type="EnsemblPlants" id="AVESA.00010b.r2.6CG1118860.1.CDS"/>
    </source>
</evidence>
<reference evidence="1" key="1">
    <citation type="submission" date="2021-05" db="EMBL/GenBank/DDBJ databases">
        <authorList>
            <person name="Scholz U."/>
            <person name="Mascher M."/>
            <person name="Fiebig A."/>
        </authorList>
    </citation>
    <scope>NUCLEOTIDE SEQUENCE [LARGE SCALE GENOMIC DNA]</scope>
</reference>
<sequence length="495" mass="53033">MSFINMAHFDNLAYAFLNPPLGDPENFIYQAADLGCGPDRVSLFPTSRGARVAVFSSYYDRENAVRNRPFHGREATVFFERHNEMENRFLFEHETLAALSIEDFPLEHLNREHTIHSSAPYANSHTIDPLCLTSIDYSAVLITVKAETITNIPMNISVKNHCSTGSIGKVDIIDFDDLAPSSGHSSNPDSEPVPEAFSSDDEHQMIEIEGGAGYAEVLQALGAPKPLVDHAGPSSAAPTATLPVISQALATALAIPLAIGDPLRSKPKSVVFKLYMGFFDVHVTGSLGEQAFFCLPIRPLSSDPSCKGLMVVNLATASVGFITSIAKVGHHSRPTLAVDVIARGRPTEPQLAVPVPFATELALGPDATLAFLLDAVQAAASSTAQAASDDLPLVVAPAAPTPAFHALAMEAIPILPTVWQAISPPLKPRRSSRLAQMEPDTFVSIMDKASMRKKDLMEGTAKPKGRKGELNADDLLVVAVEADDPLLDQDVESST</sequence>
<keyword evidence="2" id="KW-1185">Reference proteome</keyword>
<evidence type="ECO:0000313" key="2">
    <source>
        <dbReference type="Proteomes" id="UP001732700"/>
    </source>
</evidence>